<dbReference type="EMBL" id="JBHUCM010000070">
    <property type="protein sequence ID" value="MFD1546922.1"/>
    <property type="molecule type" value="Genomic_DNA"/>
</dbReference>
<name>A0ABW4H041_9ACTN</name>
<accession>A0ABW4H041</accession>
<gene>
    <name evidence="2" type="ORF">ACFSJ0_58490</name>
</gene>
<evidence type="ECO:0000256" key="1">
    <source>
        <dbReference type="SAM" id="MobiDB-lite"/>
    </source>
</evidence>
<proteinExistence type="predicted"/>
<reference evidence="3" key="1">
    <citation type="journal article" date="2019" name="Int. J. Syst. Evol. Microbiol.">
        <title>The Global Catalogue of Microorganisms (GCM) 10K type strain sequencing project: providing services to taxonomists for standard genome sequencing and annotation.</title>
        <authorList>
            <consortium name="The Broad Institute Genomics Platform"/>
            <consortium name="The Broad Institute Genome Sequencing Center for Infectious Disease"/>
            <person name="Wu L."/>
            <person name="Ma J."/>
        </authorList>
    </citation>
    <scope>NUCLEOTIDE SEQUENCE [LARGE SCALE GENOMIC DNA]</scope>
    <source>
        <strain evidence="3">CGMCC 1.15399</strain>
    </source>
</reference>
<keyword evidence="2" id="KW-0255">Endonuclease</keyword>
<feature type="compositionally biased region" description="Basic residues" evidence="1">
    <location>
        <begin position="58"/>
        <end position="73"/>
    </location>
</feature>
<dbReference type="GO" id="GO:0004519">
    <property type="term" value="F:endonuclease activity"/>
    <property type="evidence" value="ECO:0007669"/>
    <property type="project" value="UniProtKB-KW"/>
</dbReference>
<evidence type="ECO:0000313" key="3">
    <source>
        <dbReference type="Proteomes" id="UP001597097"/>
    </source>
</evidence>
<keyword evidence="2" id="KW-0540">Nuclease</keyword>
<sequence length="254" mass="27974">MKTRVETSCCNKATFASEEEARRYWARMEGLGLRRELPTDVEQCIRGWHLTFPPKEQKPRKPLKRTATKKLSRPKSAPAAVKRILAKRSGGACEVGLVCGGRAFGVDPAHREGKGTGGTDKAWSNLASNLLWSCRACHDLIDNKQPARAERLGLKVRAGVARPQEIPVLHERFRWVLLDDSGGCRSAPPGTHPDGKRPIPVIGLGVWELIKAEGAFVEAVTRFGHADCPSRPQPREGLYQCSCGSTPFYLEQVA</sequence>
<comment type="caution">
    <text evidence="2">The sequence shown here is derived from an EMBL/GenBank/DDBJ whole genome shotgun (WGS) entry which is preliminary data.</text>
</comment>
<evidence type="ECO:0000313" key="2">
    <source>
        <dbReference type="EMBL" id="MFD1546922.1"/>
    </source>
</evidence>
<dbReference type="RefSeq" id="WP_219536671.1">
    <property type="nucleotide sequence ID" value="NZ_JAHKRM010000031.1"/>
</dbReference>
<dbReference type="Proteomes" id="UP001597097">
    <property type="component" value="Unassembled WGS sequence"/>
</dbReference>
<keyword evidence="3" id="KW-1185">Reference proteome</keyword>
<organism evidence="2 3">
    <name type="scientific">Nonomuraea guangzhouensis</name>
    <dbReference type="NCBI Taxonomy" id="1291555"/>
    <lineage>
        <taxon>Bacteria</taxon>
        <taxon>Bacillati</taxon>
        <taxon>Actinomycetota</taxon>
        <taxon>Actinomycetes</taxon>
        <taxon>Streptosporangiales</taxon>
        <taxon>Streptosporangiaceae</taxon>
        <taxon>Nonomuraea</taxon>
    </lineage>
</organism>
<keyword evidence="2" id="KW-0378">Hydrolase</keyword>
<feature type="region of interest" description="Disordered" evidence="1">
    <location>
        <begin position="55"/>
        <end position="79"/>
    </location>
</feature>
<protein>
    <submittedName>
        <fullName evidence="2">HNH endonuclease</fullName>
    </submittedName>
</protein>